<reference evidence="2" key="1">
    <citation type="journal article" date="2013" name="Nature">
        <title>Pan genome of the phytoplankton Emiliania underpins its global distribution.</title>
        <authorList>
            <person name="Read B.A."/>
            <person name="Kegel J."/>
            <person name="Klute M.J."/>
            <person name="Kuo A."/>
            <person name="Lefebvre S.C."/>
            <person name="Maumus F."/>
            <person name="Mayer C."/>
            <person name="Miller J."/>
            <person name="Monier A."/>
            <person name="Salamov A."/>
            <person name="Young J."/>
            <person name="Aguilar M."/>
            <person name="Claverie J.M."/>
            <person name="Frickenhaus S."/>
            <person name="Gonzalez K."/>
            <person name="Herman E.K."/>
            <person name="Lin Y.C."/>
            <person name="Napier J."/>
            <person name="Ogata H."/>
            <person name="Sarno A.F."/>
            <person name="Shmutz J."/>
            <person name="Schroeder D."/>
            <person name="de Vargas C."/>
            <person name="Verret F."/>
            <person name="von Dassow P."/>
            <person name="Valentin K."/>
            <person name="Van de Peer Y."/>
            <person name="Wheeler G."/>
            <person name="Dacks J.B."/>
            <person name="Delwiche C.F."/>
            <person name="Dyhrman S.T."/>
            <person name="Glockner G."/>
            <person name="John U."/>
            <person name="Richards T."/>
            <person name="Worden A.Z."/>
            <person name="Zhang X."/>
            <person name="Grigoriev I.V."/>
            <person name="Allen A.E."/>
            <person name="Bidle K."/>
            <person name="Borodovsky M."/>
            <person name="Bowler C."/>
            <person name="Brownlee C."/>
            <person name="Cock J.M."/>
            <person name="Elias M."/>
            <person name="Gladyshev V.N."/>
            <person name="Groth M."/>
            <person name="Guda C."/>
            <person name="Hadaegh A."/>
            <person name="Iglesias-Rodriguez M.D."/>
            <person name="Jenkins J."/>
            <person name="Jones B.M."/>
            <person name="Lawson T."/>
            <person name="Leese F."/>
            <person name="Lindquist E."/>
            <person name="Lobanov A."/>
            <person name="Lomsadze A."/>
            <person name="Malik S.B."/>
            <person name="Marsh M.E."/>
            <person name="Mackinder L."/>
            <person name="Mock T."/>
            <person name="Mueller-Roeber B."/>
            <person name="Pagarete A."/>
            <person name="Parker M."/>
            <person name="Probert I."/>
            <person name="Quesneville H."/>
            <person name="Raines C."/>
            <person name="Rensing S.A."/>
            <person name="Riano-Pachon D.M."/>
            <person name="Richier S."/>
            <person name="Rokitta S."/>
            <person name="Shiraiwa Y."/>
            <person name="Soanes D.M."/>
            <person name="van der Giezen M."/>
            <person name="Wahlund T.M."/>
            <person name="Williams B."/>
            <person name="Wilson W."/>
            <person name="Wolfe G."/>
            <person name="Wurch L.L."/>
        </authorList>
    </citation>
    <scope>NUCLEOTIDE SEQUENCE</scope>
</reference>
<evidence type="ECO:0000313" key="1">
    <source>
        <dbReference type="EnsemblProtists" id="EOD07297"/>
    </source>
</evidence>
<sequence length="360" mass="40406">MATLFHVFAVAAPIHWGFESMHSSLSGIDIANLSLCTLFYNGTDADQAYLADQIVADARYEAGLPPLAPGEAMARGGRWFFTIVHERYVCEEKMAYRNVWKGGNNFFRGNMRASMENCTAVSKKFNVDNMEKAFEFSFVRDPFSHFVSGYREATMRTYKQCCNAPTQEGALPTPHPGWPQPISVPGFPPPLGWQCRYDCSLFVGEGTKTLAKAVMSDILDLSLSHGSHWNPNFKHVALMFANILGERSWHRPDFIGRLESIGSDWDRMCALHGCPKRLATYDKLDKSAGQHQATSSDQYGHGAGLIALFEEEPRLKNAVRKLLRLDEDCLREHTVPASGTGTRRLRDAGDFIELDSWLER</sequence>
<protein>
    <recommendedName>
        <fullName evidence="3">Sulfotransferase domain-containing protein</fullName>
    </recommendedName>
</protein>
<dbReference type="KEGG" id="ehx:EMIHUDRAFT_97105"/>
<dbReference type="EnsemblProtists" id="EOD07297">
    <property type="protein sequence ID" value="EOD07297"/>
    <property type="gene ID" value="EMIHUDRAFT_97105"/>
</dbReference>
<evidence type="ECO:0008006" key="3">
    <source>
        <dbReference type="Google" id="ProtNLM"/>
    </source>
</evidence>
<evidence type="ECO:0000313" key="2">
    <source>
        <dbReference type="Proteomes" id="UP000013827"/>
    </source>
</evidence>
<dbReference type="RefSeq" id="XP_005759726.1">
    <property type="nucleotide sequence ID" value="XM_005759669.1"/>
</dbReference>
<dbReference type="PaxDb" id="2903-EOD07297"/>
<dbReference type="AlphaFoldDB" id="A0A0D3I7R2"/>
<reference evidence="1" key="2">
    <citation type="submission" date="2024-10" db="UniProtKB">
        <authorList>
            <consortium name="EnsemblProtists"/>
        </authorList>
    </citation>
    <scope>IDENTIFICATION</scope>
</reference>
<proteinExistence type="predicted"/>
<organism evidence="1 2">
    <name type="scientific">Emiliania huxleyi (strain CCMP1516)</name>
    <dbReference type="NCBI Taxonomy" id="280463"/>
    <lineage>
        <taxon>Eukaryota</taxon>
        <taxon>Haptista</taxon>
        <taxon>Haptophyta</taxon>
        <taxon>Prymnesiophyceae</taxon>
        <taxon>Isochrysidales</taxon>
        <taxon>Noelaerhabdaceae</taxon>
        <taxon>Emiliania</taxon>
    </lineage>
</organism>
<dbReference type="Proteomes" id="UP000013827">
    <property type="component" value="Unassembled WGS sequence"/>
</dbReference>
<accession>A0A0D3I7R2</accession>
<dbReference type="HOGENOM" id="CLU_770367_0_0_1"/>
<dbReference type="GeneID" id="17253472"/>
<name>A0A0D3I7R2_EMIH1</name>
<keyword evidence="2" id="KW-1185">Reference proteome</keyword>